<feature type="transmembrane region" description="Helical" evidence="6">
    <location>
        <begin position="139"/>
        <end position="156"/>
    </location>
</feature>
<dbReference type="Pfam" id="PF02133">
    <property type="entry name" value="Transp_cyt_pur"/>
    <property type="match status" value="1"/>
</dbReference>
<feature type="transmembrane region" description="Helical" evidence="6">
    <location>
        <begin position="197"/>
        <end position="221"/>
    </location>
</feature>
<keyword evidence="8" id="KW-1185">Reference proteome</keyword>
<comment type="similarity">
    <text evidence="2">Belongs to the purine-cytosine permease (2.A.39) family.</text>
</comment>
<dbReference type="RefSeq" id="WP_274943828.1">
    <property type="nucleotide sequence ID" value="NZ_JANWOI010000003.1"/>
</dbReference>
<feature type="transmembrane region" description="Helical" evidence="6">
    <location>
        <begin position="57"/>
        <end position="78"/>
    </location>
</feature>
<accession>A0A9X3TZ42</accession>
<sequence length="432" mass="45479">MAGAFKSDDYAHSAVPADQTVSGWRIALIKIGIVIALPGFITGAEIGFALGLGRGTLAILIGGLMLMTLGMLTGTVAAKSRLTTSLITQFAFGTLGGRLINVVLALTLLGWFGVTAQIFGESVNHIASTLFDIHLLPQVYILIGGIMMVITTMYGFKALQRLSDITVPLLMIMLGITAWLGARALSMESFFATPDHAIGLGFGISTIAGALATSVTIFPDLSRFARTPSDARLASGVTFGIGLPAVLLLAAIPSVATQQKDIVIIMTSLGLGAPALILLVFKAWATNSGNLYSGSLGLATILERLPQWGVVIAAGTVGIALAVFGISDYLRPYLMLLGITIPPITGIYLADFFLLRRQVYDLSTLHNRPRISWTAFVAWGSAIAIGTLSARSIVSLSGIPACDAIATAFLIYLGLNRLSSLSSKLHLEKEDI</sequence>
<dbReference type="InterPro" id="IPR001248">
    <property type="entry name" value="Pur-cyt_permease"/>
</dbReference>
<evidence type="ECO:0000256" key="2">
    <source>
        <dbReference type="ARBA" id="ARBA00008974"/>
    </source>
</evidence>
<reference evidence="7" key="2">
    <citation type="journal article" date="2023" name="Syst. Appl. Microbiol.">
        <title>Govania unica gen. nov., sp. nov., a rare biosphere bacterium that represents a novel family in the class Alphaproteobacteria.</title>
        <authorList>
            <person name="Vandamme P."/>
            <person name="Peeters C."/>
            <person name="Hettiarachchi A."/>
            <person name="Cnockaert M."/>
            <person name="Carlier A."/>
        </authorList>
    </citation>
    <scope>NUCLEOTIDE SEQUENCE</scope>
    <source>
        <strain evidence="7">LMG 31809</strain>
    </source>
</reference>
<dbReference type="PANTHER" id="PTHR30569:SF0">
    <property type="entry name" value="CYTOSINE PERMEASE"/>
    <property type="match status" value="1"/>
</dbReference>
<feature type="transmembrane region" description="Helical" evidence="6">
    <location>
        <begin position="99"/>
        <end position="119"/>
    </location>
</feature>
<dbReference type="AlphaFoldDB" id="A0A9X3TZ42"/>
<evidence type="ECO:0000313" key="7">
    <source>
        <dbReference type="EMBL" id="MDA5194124.1"/>
    </source>
</evidence>
<name>A0A9X3TZ42_9PROT</name>
<dbReference type="GO" id="GO:0005886">
    <property type="term" value="C:plasma membrane"/>
    <property type="evidence" value="ECO:0007669"/>
    <property type="project" value="TreeGrafter"/>
</dbReference>
<feature type="transmembrane region" description="Helical" evidence="6">
    <location>
        <begin position="165"/>
        <end position="185"/>
    </location>
</feature>
<dbReference type="CDD" id="cd11484">
    <property type="entry name" value="SLC-NCS1sbd_CobB-like"/>
    <property type="match status" value="1"/>
</dbReference>
<feature type="transmembrane region" description="Helical" evidence="6">
    <location>
        <begin position="262"/>
        <end position="284"/>
    </location>
</feature>
<dbReference type="Gene3D" id="1.10.4160.10">
    <property type="entry name" value="Hydantoin permease"/>
    <property type="match status" value="1"/>
</dbReference>
<reference evidence="7" key="1">
    <citation type="submission" date="2022-08" db="EMBL/GenBank/DDBJ databases">
        <authorList>
            <person name="Vandamme P."/>
            <person name="Hettiarachchi A."/>
            <person name="Peeters C."/>
            <person name="Cnockaert M."/>
            <person name="Carlier A."/>
        </authorList>
    </citation>
    <scope>NUCLEOTIDE SEQUENCE</scope>
    <source>
        <strain evidence="7">LMG 31809</strain>
    </source>
</reference>
<evidence type="ECO:0000256" key="4">
    <source>
        <dbReference type="ARBA" id="ARBA00022989"/>
    </source>
</evidence>
<comment type="caution">
    <text evidence="7">The sequence shown here is derived from an EMBL/GenBank/DDBJ whole genome shotgun (WGS) entry which is preliminary data.</text>
</comment>
<evidence type="ECO:0000313" key="8">
    <source>
        <dbReference type="Proteomes" id="UP001141619"/>
    </source>
</evidence>
<dbReference type="PANTHER" id="PTHR30569">
    <property type="entry name" value="CYTOSINE TRANSPORTER CODB"/>
    <property type="match status" value="1"/>
</dbReference>
<feature type="transmembrane region" description="Helical" evidence="6">
    <location>
        <begin position="371"/>
        <end position="390"/>
    </location>
</feature>
<feature type="transmembrane region" description="Helical" evidence="6">
    <location>
        <begin position="27"/>
        <end position="51"/>
    </location>
</feature>
<feature type="transmembrane region" description="Helical" evidence="6">
    <location>
        <begin position="396"/>
        <end position="415"/>
    </location>
</feature>
<evidence type="ECO:0000256" key="5">
    <source>
        <dbReference type="ARBA" id="ARBA00023136"/>
    </source>
</evidence>
<evidence type="ECO:0000256" key="6">
    <source>
        <dbReference type="SAM" id="Phobius"/>
    </source>
</evidence>
<dbReference type="EMBL" id="JANWOI010000003">
    <property type="protein sequence ID" value="MDA5194124.1"/>
    <property type="molecule type" value="Genomic_DNA"/>
</dbReference>
<evidence type="ECO:0000256" key="3">
    <source>
        <dbReference type="ARBA" id="ARBA00022692"/>
    </source>
</evidence>
<gene>
    <name evidence="7" type="ORF">NYP16_09195</name>
</gene>
<keyword evidence="3 6" id="KW-0812">Transmembrane</keyword>
<feature type="transmembrane region" description="Helical" evidence="6">
    <location>
        <begin position="233"/>
        <end position="256"/>
    </location>
</feature>
<proteinExistence type="inferred from homology"/>
<comment type="subcellular location">
    <subcellularLocation>
        <location evidence="1">Membrane</location>
        <topology evidence="1">Multi-pass membrane protein</topology>
    </subcellularLocation>
</comment>
<evidence type="ECO:0000256" key="1">
    <source>
        <dbReference type="ARBA" id="ARBA00004141"/>
    </source>
</evidence>
<dbReference type="GO" id="GO:0015209">
    <property type="term" value="F:cytosine transmembrane transporter activity"/>
    <property type="evidence" value="ECO:0007669"/>
    <property type="project" value="InterPro"/>
</dbReference>
<dbReference type="InterPro" id="IPR030191">
    <property type="entry name" value="CodB"/>
</dbReference>
<feature type="transmembrane region" description="Helical" evidence="6">
    <location>
        <begin position="305"/>
        <end position="326"/>
    </location>
</feature>
<feature type="transmembrane region" description="Helical" evidence="6">
    <location>
        <begin position="332"/>
        <end position="350"/>
    </location>
</feature>
<dbReference type="Proteomes" id="UP001141619">
    <property type="component" value="Unassembled WGS sequence"/>
</dbReference>
<organism evidence="7 8">
    <name type="scientific">Govanella unica</name>
    <dbReference type="NCBI Taxonomy" id="2975056"/>
    <lineage>
        <taxon>Bacteria</taxon>
        <taxon>Pseudomonadati</taxon>
        <taxon>Pseudomonadota</taxon>
        <taxon>Alphaproteobacteria</taxon>
        <taxon>Emcibacterales</taxon>
        <taxon>Govanellaceae</taxon>
        <taxon>Govanella</taxon>
    </lineage>
</organism>
<keyword evidence="4 6" id="KW-1133">Transmembrane helix</keyword>
<keyword evidence="5 6" id="KW-0472">Membrane</keyword>
<protein>
    <submittedName>
        <fullName evidence="7">Cytosine permease</fullName>
    </submittedName>
</protein>